<proteinExistence type="predicted"/>
<gene>
    <name evidence="1" type="ORF">GSLYS_00006195001</name>
</gene>
<organism evidence="1 2">
    <name type="scientific">Lymnaea stagnalis</name>
    <name type="common">Great pond snail</name>
    <name type="synonym">Helix stagnalis</name>
    <dbReference type="NCBI Taxonomy" id="6523"/>
    <lineage>
        <taxon>Eukaryota</taxon>
        <taxon>Metazoa</taxon>
        <taxon>Spiralia</taxon>
        <taxon>Lophotrochozoa</taxon>
        <taxon>Mollusca</taxon>
        <taxon>Gastropoda</taxon>
        <taxon>Heterobranchia</taxon>
        <taxon>Euthyneura</taxon>
        <taxon>Panpulmonata</taxon>
        <taxon>Hygrophila</taxon>
        <taxon>Lymnaeoidea</taxon>
        <taxon>Lymnaeidae</taxon>
        <taxon>Lymnaea</taxon>
    </lineage>
</organism>
<accession>A0AAV2HE18</accession>
<sequence>MDGNIFVKKNENFTKRFSSEDYIIVLKGTRANIKLYYDLQLSKGKGCVGQDPQECTSVNEHCECSVGIKRVMCYQCVGLRQQVKGKDWQDWNDLKGMDCNGSACALAIYNKACSSSTSKQQYETSSTSYVDISVSPVLWSSLDSQSR</sequence>
<dbReference type="AlphaFoldDB" id="A0AAV2HE18"/>
<protein>
    <submittedName>
        <fullName evidence="1">Uncharacterized protein</fullName>
    </submittedName>
</protein>
<dbReference type="Proteomes" id="UP001497497">
    <property type="component" value="Unassembled WGS sequence"/>
</dbReference>
<reference evidence="1 2" key="1">
    <citation type="submission" date="2024-04" db="EMBL/GenBank/DDBJ databases">
        <authorList>
            <consortium name="Genoscope - CEA"/>
            <person name="William W."/>
        </authorList>
    </citation>
    <scope>NUCLEOTIDE SEQUENCE [LARGE SCALE GENOMIC DNA]</scope>
</reference>
<comment type="caution">
    <text evidence="1">The sequence shown here is derived from an EMBL/GenBank/DDBJ whole genome shotgun (WGS) entry which is preliminary data.</text>
</comment>
<dbReference type="EMBL" id="CAXITT010000106">
    <property type="protein sequence ID" value="CAL1532116.1"/>
    <property type="molecule type" value="Genomic_DNA"/>
</dbReference>
<keyword evidence="2" id="KW-1185">Reference proteome</keyword>
<evidence type="ECO:0000313" key="1">
    <source>
        <dbReference type="EMBL" id="CAL1532116.1"/>
    </source>
</evidence>
<name>A0AAV2HE18_LYMST</name>
<evidence type="ECO:0000313" key="2">
    <source>
        <dbReference type="Proteomes" id="UP001497497"/>
    </source>
</evidence>
<feature type="non-terminal residue" evidence="1">
    <location>
        <position position="147"/>
    </location>
</feature>